<name>D4KYS9_9FIRM</name>
<dbReference type="AlphaFoldDB" id="D4KYS9"/>
<protein>
    <submittedName>
        <fullName evidence="1">Uncharacterized protein</fullName>
    </submittedName>
</protein>
<evidence type="ECO:0000313" key="1">
    <source>
        <dbReference type="EMBL" id="CBL12519.1"/>
    </source>
</evidence>
<evidence type="ECO:0000313" key="2">
    <source>
        <dbReference type="Proteomes" id="UP000008953"/>
    </source>
</evidence>
<reference evidence="1 2" key="2">
    <citation type="submission" date="2010-03" db="EMBL/GenBank/DDBJ databases">
        <authorList>
            <person name="Pajon A."/>
        </authorList>
    </citation>
    <scope>NUCLEOTIDE SEQUENCE [LARGE SCALE GENOMIC DNA]</scope>
    <source>
        <strain evidence="1 2">XB6B4</strain>
    </source>
</reference>
<dbReference type="KEGG" id="rix:RO1_19750"/>
<dbReference type="PATRIC" id="fig|718255.3.peg.3150"/>
<gene>
    <name evidence="1" type="ORF">RO1_19750</name>
</gene>
<proteinExistence type="predicted"/>
<dbReference type="Proteomes" id="UP000008953">
    <property type="component" value="Chromosome"/>
</dbReference>
<organism evidence="1 2">
    <name type="scientific">Roseburia intestinalis XB6B4</name>
    <dbReference type="NCBI Taxonomy" id="718255"/>
    <lineage>
        <taxon>Bacteria</taxon>
        <taxon>Bacillati</taxon>
        <taxon>Bacillota</taxon>
        <taxon>Clostridia</taxon>
        <taxon>Lachnospirales</taxon>
        <taxon>Lachnospiraceae</taxon>
        <taxon>Roseburia</taxon>
    </lineage>
</organism>
<dbReference type="EMBL" id="FP929050">
    <property type="protein sequence ID" value="CBL12519.1"/>
    <property type="molecule type" value="Genomic_DNA"/>
</dbReference>
<reference evidence="1 2" key="1">
    <citation type="submission" date="2010-03" db="EMBL/GenBank/DDBJ databases">
        <title>The genome sequence of Roseburia intestinalis XB6B4.</title>
        <authorList>
            <consortium name="metaHIT consortium -- http://www.metahit.eu/"/>
            <person name="Pajon A."/>
            <person name="Turner K."/>
            <person name="Parkhill J."/>
            <person name="Bernalier A."/>
        </authorList>
    </citation>
    <scope>NUCLEOTIDE SEQUENCE [LARGE SCALE GENOMIC DNA]</scope>
    <source>
        <strain evidence="1 2">XB6B4</strain>
    </source>
</reference>
<dbReference type="HOGENOM" id="CLU_2303907_0_0_9"/>
<sequence>MDMEEQKLTEQLKACADLFYQNHEKEAYQMLANLLVDVSGKMQTLTELLAQLPENTGMTMQQKVRDDLQELVTSYQYKDALALADLLYYDIPEELELLEE</sequence>
<accession>D4KYS9</accession>